<reference evidence="3 4" key="1">
    <citation type="submission" date="2019-10" db="EMBL/GenBank/DDBJ databases">
        <title>Complete genome sequence of Variovorax paradoxus 5C-2.</title>
        <authorList>
            <person name="Gogoleva N.E."/>
            <person name="Balkin A.S."/>
        </authorList>
    </citation>
    <scope>NUCLEOTIDE SEQUENCE [LARGE SCALE GENOMIC DNA]</scope>
    <source>
        <strain evidence="3 4">5C-2</strain>
    </source>
</reference>
<evidence type="ECO:0000313" key="4">
    <source>
        <dbReference type="Proteomes" id="UP000326780"/>
    </source>
</evidence>
<dbReference type="InterPro" id="IPR011008">
    <property type="entry name" value="Dimeric_a/b-barrel"/>
</dbReference>
<name>A0A5Q0M4J5_VARPD</name>
<dbReference type="PANTHER" id="PTHR35174:SF3">
    <property type="entry name" value="BLL7171 PROTEIN"/>
    <property type="match status" value="1"/>
</dbReference>
<dbReference type="Proteomes" id="UP000326780">
    <property type="component" value="Chromosome"/>
</dbReference>
<evidence type="ECO:0000313" key="3">
    <source>
        <dbReference type="EMBL" id="QFZ84463.1"/>
    </source>
</evidence>
<dbReference type="InterPro" id="IPR005545">
    <property type="entry name" value="YCII"/>
</dbReference>
<dbReference type="RefSeq" id="WP_153283089.1">
    <property type="nucleotide sequence ID" value="NZ_CP045644.1"/>
</dbReference>
<proteinExistence type="inferred from homology"/>
<dbReference type="SUPFAM" id="SSF54909">
    <property type="entry name" value="Dimeric alpha+beta barrel"/>
    <property type="match status" value="1"/>
</dbReference>
<comment type="similarity">
    <text evidence="1">Belongs to the YciI family.</text>
</comment>
<dbReference type="EMBL" id="CP045644">
    <property type="protein sequence ID" value="QFZ84463.1"/>
    <property type="molecule type" value="Genomic_DNA"/>
</dbReference>
<feature type="domain" description="YCII-related" evidence="2">
    <location>
        <begin position="1"/>
        <end position="113"/>
    </location>
</feature>
<evidence type="ECO:0000259" key="2">
    <source>
        <dbReference type="Pfam" id="PF03795"/>
    </source>
</evidence>
<sequence>MQYMLMFYQPAAEFEQRNDASSQAYRASWVAYADAVRQSGVALGGHGLLPPMTGTTLRVRGDKRQVQDGPFADTKEQLGGYFVVDVPDLDAALEWAARAPCAASGGVEVRPVFTATAAAATSQT</sequence>
<dbReference type="Gene3D" id="3.30.70.1060">
    <property type="entry name" value="Dimeric alpha+beta barrel"/>
    <property type="match status" value="1"/>
</dbReference>
<dbReference type="PANTHER" id="PTHR35174">
    <property type="entry name" value="BLL7171 PROTEIN-RELATED"/>
    <property type="match status" value="1"/>
</dbReference>
<dbReference type="AlphaFoldDB" id="A0A5Q0M4J5"/>
<organism evidence="3 4">
    <name type="scientific">Variovorax paradoxus</name>
    <dbReference type="NCBI Taxonomy" id="34073"/>
    <lineage>
        <taxon>Bacteria</taxon>
        <taxon>Pseudomonadati</taxon>
        <taxon>Pseudomonadota</taxon>
        <taxon>Betaproteobacteria</taxon>
        <taxon>Burkholderiales</taxon>
        <taxon>Comamonadaceae</taxon>
        <taxon>Variovorax</taxon>
    </lineage>
</organism>
<gene>
    <name evidence="3" type="ORF">GFK26_17665</name>
</gene>
<protein>
    <recommendedName>
        <fullName evidence="2">YCII-related domain-containing protein</fullName>
    </recommendedName>
</protein>
<accession>A0A5Q0M4J5</accession>
<evidence type="ECO:0000256" key="1">
    <source>
        <dbReference type="ARBA" id="ARBA00007689"/>
    </source>
</evidence>
<dbReference type="Pfam" id="PF03795">
    <property type="entry name" value="YCII"/>
    <property type="match status" value="1"/>
</dbReference>